<comment type="catalytic activity">
    <reaction evidence="3 5">
        <text>S-formylglutathione + H2O = formate + glutathione + H(+)</text>
        <dbReference type="Rhea" id="RHEA:14961"/>
        <dbReference type="ChEBI" id="CHEBI:15377"/>
        <dbReference type="ChEBI" id="CHEBI:15378"/>
        <dbReference type="ChEBI" id="CHEBI:15740"/>
        <dbReference type="ChEBI" id="CHEBI:57688"/>
        <dbReference type="ChEBI" id="CHEBI:57925"/>
        <dbReference type="EC" id="3.1.2.12"/>
    </reaction>
</comment>
<keyword evidence="7" id="KW-1185">Reference proteome</keyword>
<organism evidence="6 7">
    <name type="scientific">Enterococcus alishanensis</name>
    <dbReference type="NCBI Taxonomy" id="1303817"/>
    <lineage>
        <taxon>Bacteria</taxon>
        <taxon>Bacillati</taxon>
        <taxon>Bacillota</taxon>
        <taxon>Bacilli</taxon>
        <taxon>Lactobacillales</taxon>
        <taxon>Enterococcaceae</taxon>
        <taxon>Enterococcus</taxon>
    </lineage>
</organism>
<evidence type="ECO:0000256" key="2">
    <source>
        <dbReference type="ARBA" id="ARBA00022801"/>
    </source>
</evidence>
<dbReference type="EMBL" id="JAHUZB010000012">
    <property type="protein sequence ID" value="MBV7392432.1"/>
    <property type="molecule type" value="Genomic_DNA"/>
</dbReference>
<comment type="caution">
    <text evidence="6">The sequence shown here is derived from an EMBL/GenBank/DDBJ whole genome shotgun (WGS) entry which is preliminary data.</text>
</comment>
<keyword evidence="1 5" id="KW-0719">Serine esterase</keyword>
<dbReference type="PANTHER" id="PTHR10061">
    <property type="entry name" value="S-FORMYLGLUTATHIONE HYDROLASE"/>
    <property type="match status" value="1"/>
</dbReference>
<sequence>MGLKILEQHQSFGGQQIKYSHESAILQCEMTFSLFIPKKTEEQKAVPLIWFLAGLTCTDDNFSQKSGFQKYASENGVAFVMPDTSPRKIEEDSPDWDLGQGASFYLNATQEPWKRHYQMYDYLTKELPEIVYSLVPNFSGQESIMGHSMGGHGALVIGLKNPERFQAISAFAPISNPMNVPWGQKAFENYLGSDQSNWENWDAAKLVEKTGFKNSPILITQGSKDNFYEIQLNEAAFLAGAKKSHTCVTYQIEKEYDHSYFMIATFIEEHIKHHVNIIK</sequence>
<reference evidence="6 7" key="1">
    <citation type="submission" date="2021-06" db="EMBL/GenBank/DDBJ databases">
        <title>Enterococcus alishanensis sp. nov., a novel lactic acid bacterium isolated from fresh coffee beans.</title>
        <authorList>
            <person name="Chen Y.-S."/>
        </authorList>
    </citation>
    <scope>NUCLEOTIDE SEQUENCE [LARGE SCALE GENOMIC DNA]</scope>
    <source>
        <strain evidence="6 7">ALS3</strain>
    </source>
</reference>
<evidence type="ECO:0000256" key="1">
    <source>
        <dbReference type="ARBA" id="ARBA00022487"/>
    </source>
</evidence>
<evidence type="ECO:0000256" key="5">
    <source>
        <dbReference type="RuleBase" id="RU363068"/>
    </source>
</evidence>
<dbReference type="Pfam" id="PF00756">
    <property type="entry name" value="Esterase"/>
    <property type="match status" value="1"/>
</dbReference>
<dbReference type="PANTHER" id="PTHR10061:SF0">
    <property type="entry name" value="S-FORMYLGLUTATHIONE HYDROLASE"/>
    <property type="match status" value="1"/>
</dbReference>
<evidence type="ECO:0000313" key="7">
    <source>
        <dbReference type="Proteomes" id="UP000774130"/>
    </source>
</evidence>
<accession>A0ABS6THH9</accession>
<proteinExistence type="inferred from homology"/>
<evidence type="ECO:0000256" key="4">
    <source>
        <dbReference type="NCBIfam" id="TIGR02821"/>
    </source>
</evidence>
<protein>
    <recommendedName>
        <fullName evidence="4 5">S-formylglutathione hydrolase</fullName>
        <ecNumber evidence="4 5">3.1.2.12</ecNumber>
    </recommendedName>
</protein>
<dbReference type="Proteomes" id="UP000774130">
    <property type="component" value="Unassembled WGS sequence"/>
</dbReference>
<gene>
    <name evidence="6" type="primary">fghA</name>
    <name evidence="6" type="ORF">KUA55_17380</name>
</gene>
<keyword evidence="2 5" id="KW-0378">Hydrolase</keyword>
<dbReference type="GO" id="GO:0018738">
    <property type="term" value="F:S-formylglutathione hydrolase activity"/>
    <property type="evidence" value="ECO:0007669"/>
    <property type="project" value="UniProtKB-EC"/>
</dbReference>
<dbReference type="InterPro" id="IPR014186">
    <property type="entry name" value="S-formylglutathione_hydrol"/>
</dbReference>
<evidence type="ECO:0000256" key="3">
    <source>
        <dbReference type="ARBA" id="ARBA00047590"/>
    </source>
</evidence>
<evidence type="ECO:0000313" key="6">
    <source>
        <dbReference type="EMBL" id="MBV7392432.1"/>
    </source>
</evidence>
<dbReference type="RefSeq" id="WP_218327677.1">
    <property type="nucleotide sequence ID" value="NZ_JAHUZB010000012.1"/>
</dbReference>
<comment type="function">
    <text evidence="5">Serine hydrolase involved in the detoxification of formaldehyde.</text>
</comment>
<dbReference type="EC" id="3.1.2.12" evidence="4 5"/>
<dbReference type="InterPro" id="IPR000801">
    <property type="entry name" value="Esterase-like"/>
</dbReference>
<comment type="similarity">
    <text evidence="5">Belongs to the esterase D family.</text>
</comment>
<dbReference type="NCBIfam" id="TIGR02821">
    <property type="entry name" value="fghA_ester_D"/>
    <property type="match status" value="1"/>
</dbReference>
<name>A0ABS6THH9_9ENTE</name>